<gene>
    <name evidence="1" type="ORF">J2S17_001164</name>
</gene>
<dbReference type="Proteomes" id="UP001238088">
    <property type="component" value="Unassembled WGS sequence"/>
</dbReference>
<name>A0ABU0ADG4_9BACI</name>
<accession>A0ABU0ADG4</accession>
<organism evidence="1 2">
    <name type="scientific">Cytobacillus purgationiresistens</name>
    <dbReference type="NCBI Taxonomy" id="863449"/>
    <lineage>
        <taxon>Bacteria</taxon>
        <taxon>Bacillati</taxon>
        <taxon>Bacillota</taxon>
        <taxon>Bacilli</taxon>
        <taxon>Bacillales</taxon>
        <taxon>Bacillaceae</taxon>
        <taxon>Cytobacillus</taxon>
    </lineage>
</organism>
<comment type="caution">
    <text evidence="1">The sequence shown here is derived from an EMBL/GenBank/DDBJ whole genome shotgun (WGS) entry which is preliminary data.</text>
</comment>
<keyword evidence="2" id="KW-1185">Reference proteome</keyword>
<sequence>MEASLNWKSPTNVGLFFRVSYSGIAEFLLLK</sequence>
<reference evidence="1 2" key="1">
    <citation type="submission" date="2023-07" db="EMBL/GenBank/DDBJ databases">
        <title>Genomic Encyclopedia of Type Strains, Phase IV (KMG-IV): sequencing the most valuable type-strain genomes for metagenomic binning, comparative biology and taxonomic classification.</title>
        <authorList>
            <person name="Goeker M."/>
        </authorList>
    </citation>
    <scope>NUCLEOTIDE SEQUENCE [LARGE SCALE GENOMIC DNA]</scope>
    <source>
        <strain evidence="1 2">DSM 23494</strain>
    </source>
</reference>
<proteinExistence type="predicted"/>
<evidence type="ECO:0000313" key="1">
    <source>
        <dbReference type="EMBL" id="MDQ0269293.1"/>
    </source>
</evidence>
<evidence type="ECO:0000313" key="2">
    <source>
        <dbReference type="Proteomes" id="UP001238088"/>
    </source>
</evidence>
<dbReference type="EMBL" id="JAUSUB010000004">
    <property type="protein sequence ID" value="MDQ0269293.1"/>
    <property type="molecule type" value="Genomic_DNA"/>
</dbReference>
<protein>
    <submittedName>
        <fullName evidence="1">Uncharacterized protein</fullName>
    </submittedName>
</protein>